<feature type="compositionally biased region" description="Polar residues" evidence="1">
    <location>
        <begin position="558"/>
        <end position="571"/>
    </location>
</feature>
<accession>A0A7C9IW69</accession>
<reference evidence="2 3" key="1">
    <citation type="submission" date="2020-01" db="EMBL/GenBank/DDBJ databases">
        <title>Genome sequence of Desulfovibrio aerotolerans DSM 16695(T).</title>
        <authorList>
            <person name="Karnachuk O."/>
            <person name="Avakyan M."/>
            <person name="Mardanov A."/>
            <person name="Kadnikov V."/>
            <person name="Ravin N."/>
        </authorList>
    </citation>
    <scope>NUCLEOTIDE SEQUENCE [LARGE SCALE GENOMIC DNA]</scope>
    <source>
        <strain evidence="2 3">DSM 16695</strain>
    </source>
</reference>
<dbReference type="Proteomes" id="UP000482487">
    <property type="component" value="Unassembled WGS sequence"/>
</dbReference>
<evidence type="ECO:0008006" key="4">
    <source>
        <dbReference type="Google" id="ProtNLM"/>
    </source>
</evidence>
<proteinExistence type="predicted"/>
<dbReference type="OrthoDB" id="5455747at2"/>
<dbReference type="InterPro" id="IPR011049">
    <property type="entry name" value="Serralysin-like_metalloprot_C"/>
</dbReference>
<feature type="region of interest" description="Disordered" evidence="1">
    <location>
        <begin position="549"/>
        <end position="588"/>
    </location>
</feature>
<name>A0A7C9IW69_9BACT</name>
<dbReference type="AlphaFoldDB" id="A0A7C9IW69"/>
<dbReference type="RefSeq" id="WP_160960533.1">
    <property type="nucleotide sequence ID" value="NZ_WVUD01000013.1"/>
</dbReference>
<comment type="caution">
    <text evidence="2">The sequence shown here is derived from an EMBL/GenBank/DDBJ whole genome shotgun (WGS) entry which is preliminary data.</text>
</comment>
<gene>
    <name evidence="2" type="ORF">GTA51_09410</name>
</gene>
<dbReference type="EMBL" id="WVUD01000013">
    <property type="protein sequence ID" value="MYL83342.1"/>
    <property type="molecule type" value="Genomic_DNA"/>
</dbReference>
<keyword evidence="3" id="KW-1185">Reference proteome</keyword>
<evidence type="ECO:0000313" key="2">
    <source>
        <dbReference type="EMBL" id="MYL83342.1"/>
    </source>
</evidence>
<dbReference type="SUPFAM" id="SSF51120">
    <property type="entry name" value="beta-Roll"/>
    <property type="match status" value="1"/>
</dbReference>
<evidence type="ECO:0000256" key="1">
    <source>
        <dbReference type="SAM" id="MobiDB-lite"/>
    </source>
</evidence>
<dbReference type="Gene3D" id="2.160.20.160">
    <property type="match status" value="1"/>
</dbReference>
<evidence type="ECO:0000313" key="3">
    <source>
        <dbReference type="Proteomes" id="UP000482487"/>
    </source>
</evidence>
<protein>
    <recommendedName>
        <fullName evidence="4">Calcium-binding protein</fullName>
    </recommendedName>
</protein>
<sequence length="588" mass="59305">MSDISTTAAFASSQNTFQYGLIADLQSSNSILSNASPKAGSGAAQTNTPTDYTVSLSAEGRQLAAAMPSTVLTEPKTDLSPLDATSAQQLGEAVLVGTATTQSGRKVTIEQYNSATKAGNGASPQPRPSYMVTIAATDQQEQQRYMLNGNTIINEDENGALRVSAYTPGQETDGNDIIIGLLAAPLNGGAGDDTIIVSGDQGGGTIDAGDGNDTVMIAGNVMGGTISMGDGNDTLQTGTVFGGTISMGDGNDALQAGSVYGGTITMGDGNDTLQATALSGYTSLNVDTGEGNDSITTRTIGGGQVNLTTGSGNDRIDAAIIGLADGQVNIDTGSGNDRIDASYISLGSGQVNIDIGDGNDSVQASWIGLAIGGGDSHVNIASGGGNDSVSASWIGTGINGGRSQVNIDTGDGNDSVQSSWIGTGLNGGRSQVNITTGDGNDSVQSSWIGTSIYGGEAQVNIDTGAGNDSVGSSWIGVGGGGSTQVSINMGSGHDYINAGIEGLRLVTQAKREAMRDLVRQTPRAKETPKSSHEGDALLATTSGMTNMAGGSPAMARRGSNTYRTQSQSDNAATGFAAQMHSRLRTRSS</sequence>
<organism evidence="2 3">
    <name type="scientific">Solidesulfovibrio aerotolerans</name>
    <dbReference type="NCBI Taxonomy" id="295255"/>
    <lineage>
        <taxon>Bacteria</taxon>
        <taxon>Pseudomonadati</taxon>
        <taxon>Thermodesulfobacteriota</taxon>
        <taxon>Desulfovibrionia</taxon>
        <taxon>Desulfovibrionales</taxon>
        <taxon>Desulfovibrionaceae</taxon>
        <taxon>Solidesulfovibrio</taxon>
    </lineage>
</organism>